<protein>
    <submittedName>
        <fullName evidence="1">Uncharacterized protein</fullName>
    </submittedName>
</protein>
<gene>
    <name evidence="1" type="ORF">LCPAC202_01060</name>
</gene>
<organism evidence="1">
    <name type="scientific">Pithovirus LCPAC202</name>
    <dbReference type="NCBI Taxonomy" id="2506592"/>
    <lineage>
        <taxon>Viruses</taxon>
        <taxon>Pithoviruses</taxon>
    </lineage>
</organism>
<evidence type="ECO:0000313" key="1">
    <source>
        <dbReference type="EMBL" id="QBK91132.1"/>
    </source>
</evidence>
<sequence length="550" mass="58456">MSILVVAPPSPNSTRLTVANSPVSSIARTGMVMPNSQIRLVSPSRTNQLIVPPLVNTPVVVPPRTIVASGITKPPLIRLNPASAPTILGRTPLSTTPLFVTPTMVTPTVVTPRALSAPIILGAPSSVLSRPVVVTPRTTIVTPPVFSSSINRSVPIVITPSTKVIAPSSLSRLPSLTTRITPLAGSQKVITPGALANIPGFSTAPSVRTPFVSQVVTPSVSQVRTPLVSRVVTPFVSPVVTPLVSPVVTIKKENTIEENLAEKGFTVTDTIFVDVGGRLVPQYVKILNDFGQKAFVELDQEGDVVYGDGNQTMIVSKNATMVPASKQISAFEMTTRVGASGVAYECDGDICTLVQSIDTPSQPTRLVLTTASKAPRKTATVSGSATGYPIVQYSEVMTNPLGVAGIIEAATTNIRNAGYQECVKNWNDYKMAASDMNVAAGEFSNVSNMIINRLASDLRVLNGFRADYVRNPPKTEAGKIKYQSVIYNINNRQELLIALFAVCQVVPVSTEVIKEQNDNLKQSIKNLQDLFQNLGTVVQKSGVSSVAQPI</sequence>
<proteinExistence type="predicted"/>
<name>A0A481Z6U9_9VIRU</name>
<dbReference type="EMBL" id="MK500511">
    <property type="protein sequence ID" value="QBK91132.1"/>
    <property type="molecule type" value="Genomic_DNA"/>
</dbReference>
<accession>A0A481Z6U9</accession>
<reference evidence="1" key="1">
    <citation type="journal article" date="2019" name="MBio">
        <title>Virus Genomes from Deep Sea Sediments Expand the Ocean Megavirome and Support Independent Origins of Viral Gigantism.</title>
        <authorList>
            <person name="Backstrom D."/>
            <person name="Yutin N."/>
            <person name="Jorgensen S.L."/>
            <person name="Dharamshi J."/>
            <person name="Homa F."/>
            <person name="Zaremba-Niedwiedzka K."/>
            <person name="Spang A."/>
            <person name="Wolf Y.I."/>
            <person name="Koonin E.V."/>
            <person name="Ettema T.J."/>
        </authorList>
    </citation>
    <scope>NUCLEOTIDE SEQUENCE</scope>
</reference>